<dbReference type="GO" id="GO:0032545">
    <property type="term" value="C:CURI complex"/>
    <property type="evidence" value="ECO:0007669"/>
    <property type="project" value="TreeGrafter"/>
</dbReference>
<accession>A0A317XVQ6</accession>
<dbReference type="InterPro" id="IPR035979">
    <property type="entry name" value="RBD_domain_sf"/>
</dbReference>
<keyword evidence="2" id="KW-0175">Coiled coil</keyword>
<proteinExistence type="inferred from homology"/>
<evidence type="ECO:0000256" key="1">
    <source>
        <dbReference type="ARBA" id="ARBA00006110"/>
    </source>
</evidence>
<dbReference type="EMBL" id="KZ819189">
    <property type="protein sequence ID" value="PWZ02344.1"/>
    <property type="molecule type" value="Genomic_DNA"/>
</dbReference>
<evidence type="ECO:0000313" key="7">
    <source>
        <dbReference type="Proteomes" id="UP000246740"/>
    </source>
</evidence>
<organism evidence="6 7">
    <name type="scientific">Testicularia cyperi</name>
    <dbReference type="NCBI Taxonomy" id="1882483"/>
    <lineage>
        <taxon>Eukaryota</taxon>
        <taxon>Fungi</taxon>
        <taxon>Dikarya</taxon>
        <taxon>Basidiomycota</taxon>
        <taxon>Ustilaginomycotina</taxon>
        <taxon>Ustilaginomycetes</taxon>
        <taxon>Ustilaginales</taxon>
        <taxon>Anthracoideaceae</taxon>
        <taxon>Testicularia</taxon>
    </lineage>
</organism>
<feature type="domain" description="Ribosomal RNA-processing protein 7 C-terminal" evidence="4">
    <location>
        <begin position="281"/>
        <end position="369"/>
    </location>
</feature>
<evidence type="ECO:0008006" key="8">
    <source>
        <dbReference type="Google" id="ProtNLM"/>
    </source>
</evidence>
<evidence type="ECO:0000256" key="3">
    <source>
        <dbReference type="SAM" id="MobiDB-lite"/>
    </source>
</evidence>
<dbReference type="Gene3D" id="6.10.250.1770">
    <property type="match status" value="1"/>
</dbReference>
<dbReference type="InParanoid" id="A0A317XVQ6"/>
<evidence type="ECO:0000259" key="5">
    <source>
        <dbReference type="Pfam" id="PF17799"/>
    </source>
</evidence>
<dbReference type="PANTHER" id="PTHR13191:SF0">
    <property type="entry name" value="RIBOSOMAL RNA-PROCESSING PROTEIN 7 HOMOLOG A-RELATED"/>
    <property type="match status" value="1"/>
</dbReference>
<sequence length="369" mass="40365">MAMPSGSLGKSTPVTHWVYARKHTASSSNAAGPSSSASIDELPSDRTLFLANLPVDTTESHLREIFSNAGALSLVRFRSQHAADGEEDEKEEKGAGEDEEEDDDDGTTPSVMPTKAGKKSKAPRIPKVTPLPKLDPREAMGAQPFLVTSSSAHVVFLDSGSLQRALDMLRQGIKWTDPFKALRKEAERQALLEAEAEQEQLRKGKKAKTTTSASFLLSAGAGIPPVGLEFLLEQFHACRPELEDVKAWADSRVALYAYRKAHPLPKKIGVRGVTVGPNGELLDEDGFIIVQRSGKYGRAGAPSDAGGSVAIAKRGYKENTEKKSTNLDDFYRFQVRDRKRQQLADLRAKFEQDKAKVASLKASRRFKPY</sequence>
<dbReference type="AlphaFoldDB" id="A0A317XVQ6"/>
<feature type="compositionally biased region" description="Acidic residues" evidence="3">
    <location>
        <begin position="97"/>
        <end position="106"/>
    </location>
</feature>
<evidence type="ECO:0000313" key="6">
    <source>
        <dbReference type="EMBL" id="PWZ02344.1"/>
    </source>
</evidence>
<dbReference type="InterPro" id="IPR040446">
    <property type="entry name" value="RRP7"/>
</dbReference>
<feature type="coiled-coil region" evidence="2">
    <location>
        <begin position="336"/>
        <end position="363"/>
    </location>
</feature>
<dbReference type="PANTHER" id="PTHR13191">
    <property type="entry name" value="RIBOSOMAL RNA PROCESSING PROTEIN 7-RELATED"/>
    <property type="match status" value="1"/>
</dbReference>
<evidence type="ECO:0000256" key="2">
    <source>
        <dbReference type="SAM" id="Coils"/>
    </source>
</evidence>
<dbReference type="OrthoDB" id="5390at2759"/>
<dbReference type="Pfam" id="PF17799">
    <property type="entry name" value="RRM_Rrp7"/>
    <property type="match status" value="1"/>
</dbReference>
<dbReference type="InterPro" id="IPR040447">
    <property type="entry name" value="RRM_Rrp7"/>
</dbReference>
<dbReference type="InterPro" id="IPR024326">
    <property type="entry name" value="RRP7_C"/>
</dbReference>
<reference evidence="6 7" key="1">
    <citation type="journal article" date="2018" name="Mol. Biol. Evol.">
        <title>Broad Genomic Sampling Reveals a Smut Pathogenic Ancestry of the Fungal Clade Ustilaginomycotina.</title>
        <authorList>
            <person name="Kijpornyongpan T."/>
            <person name="Mondo S.J."/>
            <person name="Barry K."/>
            <person name="Sandor L."/>
            <person name="Lee J."/>
            <person name="Lipzen A."/>
            <person name="Pangilinan J."/>
            <person name="LaButti K."/>
            <person name="Hainaut M."/>
            <person name="Henrissat B."/>
            <person name="Grigoriev I.V."/>
            <person name="Spatafora J.W."/>
            <person name="Aime M.C."/>
        </authorList>
    </citation>
    <scope>NUCLEOTIDE SEQUENCE [LARGE SCALE GENOMIC DNA]</scope>
    <source>
        <strain evidence="6 7">MCA 3645</strain>
    </source>
</reference>
<dbReference type="Proteomes" id="UP000246740">
    <property type="component" value="Unassembled WGS sequence"/>
</dbReference>
<dbReference type="GO" id="GO:0003676">
    <property type="term" value="F:nucleic acid binding"/>
    <property type="evidence" value="ECO:0007669"/>
    <property type="project" value="InterPro"/>
</dbReference>
<dbReference type="InterPro" id="IPR012677">
    <property type="entry name" value="Nucleotide-bd_a/b_plait_sf"/>
</dbReference>
<evidence type="ECO:0000259" key="4">
    <source>
        <dbReference type="Pfam" id="PF12923"/>
    </source>
</evidence>
<feature type="region of interest" description="Disordered" evidence="3">
    <location>
        <begin position="79"/>
        <end position="136"/>
    </location>
</feature>
<keyword evidence="7" id="KW-1185">Reference proteome</keyword>
<dbReference type="Gene3D" id="3.30.70.330">
    <property type="match status" value="1"/>
</dbReference>
<comment type="similarity">
    <text evidence="1">Belongs to the RRP7 family.</text>
</comment>
<dbReference type="Pfam" id="PF12923">
    <property type="entry name" value="RRP7"/>
    <property type="match status" value="1"/>
</dbReference>
<dbReference type="SUPFAM" id="SSF54928">
    <property type="entry name" value="RNA-binding domain, RBD"/>
    <property type="match status" value="1"/>
</dbReference>
<dbReference type="GO" id="GO:0000028">
    <property type="term" value="P:ribosomal small subunit assembly"/>
    <property type="evidence" value="ECO:0007669"/>
    <property type="project" value="TreeGrafter"/>
</dbReference>
<name>A0A317XVQ6_9BASI</name>
<feature type="domain" description="Rrp7 RRM-like N-terminal" evidence="5">
    <location>
        <begin position="13"/>
        <end position="87"/>
    </location>
</feature>
<dbReference type="STRING" id="1882483.A0A317XVQ6"/>
<protein>
    <recommendedName>
        <fullName evidence="8">RRM domain-containing protein</fullName>
    </recommendedName>
</protein>
<gene>
    <name evidence="6" type="ORF">BCV70DRAFT_198625</name>
</gene>
<dbReference type="GO" id="GO:0034456">
    <property type="term" value="C:UTP-C complex"/>
    <property type="evidence" value="ECO:0007669"/>
    <property type="project" value="TreeGrafter"/>
</dbReference>
<dbReference type="GO" id="GO:0006364">
    <property type="term" value="P:rRNA processing"/>
    <property type="evidence" value="ECO:0007669"/>
    <property type="project" value="TreeGrafter"/>
</dbReference>